<dbReference type="InterPro" id="IPR029062">
    <property type="entry name" value="Class_I_gatase-like"/>
</dbReference>
<accession>A0A6J6L8G7</accession>
<proteinExistence type="predicted"/>
<feature type="domain" description="ThuA-like" evidence="1">
    <location>
        <begin position="7"/>
        <end position="224"/>
    </location>
</feature>
<dbReference type="AlphaFoldDB" id="A0A6J6L8G7"/>
<evidence type="ECO:0000313" key="2">
    <source>
        <dbReference type="EMBL" id="CAB4656914.1"/>
    </source>
</evidence>
<gene>
    <name evidence="2" type="ORF">UFOPK2292_00012</name>
</gene>
<dbReference type="Gene3D" id="3.40.50.880">
    <property type="match status" value="1"/>
</dbReference>
<dbReference type="InterPro" id="IPR029010">
    <property type="entry name" value="ThuA-like"/>
</dbReference>
<reference evidence="2" key="1">
    <citation type="submission" date="2020-05" db="EMBL/GenBank/DDBJ databases">
        <authorList>
            <person name="Chiriac C."/>
            <person name="Salcher M."/>
            <person name="Ghai R."/>
            <person name="Kavagutti S V."/>
        </authorList>
    </citation>
    <scope>NUCLEOTIDE SEQUENCE</scope>
</reference>
<evidence type="ECO:0000259" key="1">
    <source>
        <dbReference type="Pfam" id="PF06283"/>
    </source>
</evidence>
<dbReference type="SUPFAM" id="SSF52317">
    <property type="entry name" value="Class I glutamine amidotransferase-like"/>
    <property type="match status" value="1"/>
</dbReference>
<dbReference type="EMBL" id="CAEZWU010000001">
    <property type="protein sequence ID" value="CAB4656914.1"/>
    <property type="molecule type" value="Genomic_DNA"/>
</dbReference>
<name>A0A6J6L8G7_9ZZZZ</name>
<dbReference type="Pfam" id="PF06283">
    <property type="entry name" value="ThuA"/>
    <property type="match status" value="1"/>
</dbReference>
<sequence length="237" mass="26536">MKTKNNLILTGGWAHNFAASVPNLVETLNAVGFASDVAFDVSESIELLESQNYDLITVLACWFQMKDARYSQQNREIWSRTTTQQWREAMLKQKSSGAGLMAMHTATICFDDWSEWPKWVGGAWDWQQSSHPPLGDLNVAPCADHVIVTGVESFVVRDELYSNLSRDDSSQVILQSSDGNSTQPTLWVNENNLGRVVYNALGHDLVSVSQLTHQQLIKRSAMWACHATDFEVEAVTL</sequence>
<organism evidence="2">
    <name type="scientific">freshwater metagenome</name>
    <dbReference type="NCBI Taxonomy" id="449393"/>
    <lineage>
        <taxon>unclassified sequences</taxon>
        <taxon>metagenomes</taxon>
        <taxon>ecological metagenomes</taxon>
    </lineage>
</organism>
<protein>
    <submittedName>
        <fullName evidence="2">Unannotated protein</fullName>
    </submittedName>
</protein>